<organism evidence="1 2">
    <name type="scientific">Vagococcus carniphilus</name>
    <dbReference type="NCBI Taxonomy" id="218144"/>
    <lineage>
        <taxon>Bacteria</taxon>
        <taxon>Bacillati</taxon>
        <taxon>Bacillota</taxon>
        <taxon>Bacilli</taxon>
        <taxon>Lactobacillales</taxon>
        <taxon>Enterococcaceae</taxon>
        <taxon>Vagococcus</taxon>
    </lineage>
</organism>
<evidence type="ECO:0000313" key="2">
    <source>
        <dbReference type="Proteomes" id="UP000288028"/>
    </source>
</evidence>
<dbReference type="RefSeq" id="WP_126796240.1">
    <property type="nucleotide sequence ID" value="NZ_CP060721.1"/>
</dbReference>
<accession>A0A430AQK4</accession>
<evidence type="ECO:0000313" key="1">
    <source>
        <dbReference type="EMBL" id="RSU10399.1"/>
    </source>
</evidence>
<comment type="caution">
    <text evidence="1">The sequence shown here is derived from an EMBL/GenBank/DDBJ whole genome shotgun (WGS) entry which is preliminary data.</text>
</comment>
<sequence>MKEILESTMDIPTNQKQIKEEIFSSFKVILSTEPNFIRKAKTIICYETHLPFSLGLSEGFAFKVINREQIFIYSEKVKHDHMSSVIKCYGFTKKKCTKVTDQDKGLVIENSLNTINDIIKIIKSKFGYANLFLLNNANRDHVDMLFTYSLDLRIVSHAATVINVDSIYYPTEGEHKPLFTSEDEYNYLLSKLEDKKMDRMIDAFYYFCLSKENELDKNFNSSIINMQTGFEIFVYYIFNKFIEEGIINKPNGHVSYKNVLEHHIGPKLETETYKFNFEDPDCSLSQYWKYVYSFRNNIVHEGHIISYNDYFNLVKPACDNFVRSLDIVLNEKYPQLNIKIEYSK</sequence>
<name>A0A430AQK4_9ENTE</name>
<dbReference type="AlphaFoldDB" id="A0A430AQK4"/>
<protein>
    <submittedName>
        <fullName evidence="1">Uncharacterized protein</fullName>
    </submittedName>
</protein>
<reference evidence="1 2" key="1">
    <citation type="submission" date="2017-05" db="EMBL/GenBank/DDBJ databases">
        <title>Vagococcus spp. assemblies.</title>
        <authorList>
            <person name="Gulvik C.A."/>
        </authorList>
    </citation>
    <scope>NUCLEOTIDE SEQUENCE [LARGE SCALE GENOMIC DNA]</scope>
    <source>
        <strain evidence="1 2">SS1714</strain>
    </source>
</reference>
<dbReference type="GeneID" id="95582098"/>
<proteinExistence type="predicted"/>
<dbReference type="Proteomes" id="UP000288028">
    <property type="component" value="Unassembled WGS sequence"/>
</dbReference>
<dbReference type="OrthoDB" id="9110500at2"/>
<keyword evidence="2" id="KW-1185">Reference proteome</keyword>
<gene>
    <name evidence="1" type="ORF">CBF28_13860</name>
</gene>
<dbReference type="EMBL" id="NGKB01000018">
    <property type="protein sequence ID" value="RSU10399.1"/>
    <property type="molecule type" value="Genomic_DNA"/>
</dbReference>